<accession>A0A1I0S6Q4</accession>
<evidence type="ECO:0000313" key="2">
    <source>
        <dbReference type="Proteomes" id="UP000199310"/>
    </source>
</evidence>
<sequence>MRKLLAETQEIEQYLLHEMPASARLLFQARMLVAPALREKVRYQRKTLQLIRWLAREEKRRKLDDLLERLMKESSFHHSITSIFK</sequence>
<dbReference type="AlphaFoldDB" id="A0A1I0S6Q4"/>
<dbReference type="EMBL" id="FOJG01000002">
    <property type="protein sequence ID" value="SEW51152.1"/>
    <property type="molecule type" value="Genomic_DNA"/>
</dbReference>
<evidence type="ECO:0000313" key="1">
    <source>
        <dbReference type="EMBL" id="SEW51152.1"/>
    </source>
</evidence>
<reference evidence="2" key="1">
    <citation type="submission" date="2016-10" db="EMBL/GenBank/DDBJ databases">
        <authorList>
            <person name="Varghese N."/>
            <person name="Submissions S."/>
        </authorList>
    </citation>
    <scope>NUCLEOTIDE SEQUENCE [LARGE SCALE GENOMIC DNA]</scope>
    <source>
        <strain evidence="2">DSM 3695</strain>
    </source>
</reference>
<dbReference type="OrthoDB" id="676109at2"/>
<gene>
    <name evidence="1" type="ORF">SAMN04488122_4149</name>
</gene>
<keyword evidence="2" id="KW-1185">Reference proteome</keyword>
<dbReference type="RefSeq" id="WP_089897611.1">
    <property type="nucleotide sequence ID" value="NZ_FOJG01000002.1"/>
</dbReference>
<protein>
    <submittedName>
        <fullName evidence="1">Uncharacterized protein</fullName>
    </submittedName>
</protein>
<dbReference type="Proteomes" id="UP000199310">
    <property type="component" value="Unassembled WGS sequence"/>
</dbReference>
<proteinExistence type="predicted"/>
<name>A0A1I0S6Q4_9BACT</name>
<dbReference type="STRING" id="29529.SAMN04488122_4149"/>
<organism evidence="1 2">
    <name type="scientific">Chitinophaga arvensicola</name>
    <dbReference type="NCBI Taxonomy" id="29529"/>
    <lineage>
        <taxon>Bacteria</taxon>
        <taxon>Pseudomonadati</taxon>
        <taxon>Bacteroidota</taxon>
        <taxon>Chitinophagia</taxon>
        <taxon>Chitinophagales</taxon>
        <taxon>Chitinophagaceae</taxon>
        <taxon>Chitinophaga</taxon>
    </lineage>
</organism>